<sequence>MTDYYLSFVPLVSSPLVTMPPLSPDSDSDRRSDSLPDFLTIPRRGRRHWSEDSGRGLSVRYEVVKEKKDWKRRSLSVSLERLFCNGDGDFDGNEENSNEGSEEDSGIVEPSPHAEQARNGKGSRTMRRRRAVPRVGVDTFDADLEDLFPHRRFDQYPDRVDEWTGDGRGVTFKQLLAEELLRLEAEEIMAGRPSTSSSIIAPEPTGQGVSAVLSNNQEHASIDDEDDPEELWFENADGYGQNTSSHSDGHQRWRKFRSLSSLTRRRRTATAIGNGGEGLKKEVAGRMGSAEKSSVDEKRAQHMEAVTEGEEDIQSGCLPCSYGTYHAPFSSRTPVIKFSSQAYDAPGALWSFDSDQEGAPVLRTFHLPRTTVYLRG</sequence>
<feature type="compositionally biased region" description="Acidic residues" evidence="1">
    <location>
        <begin position="88"/>
        <end position="106"/>
    </location>
</feature>
<feature type="region of interest" description="Disordered" evidence="1">
    <location>
        <begin position="15"/>
        <end position="38"/>
    </location>
</feature>
<dbReference type="Proteomes" id="UP001140091">
    <property type="component" value="Unassembled WGS sequence"/>
</dbReference>
<dbReference type="AlphaFoldDB" id="A0A9W8MC36"/>
<evidence type="ECO:0000313" key="3">
    <source>
        <dbReference type="Proteomes" id="UP001140091"/>
    </source>
</evidence>
<keyword evidence="3" id="KW-1185">Reference proteome</keyword>
<reference evidence="2" key="1">
    <citation type="submission" date="2022-06" db="EMBL/GenBank/DDBJ databases">
        <title>Genome Sequence of Candolleomyces eurysporus.</title>
        <authorList>
            <person name="Buettner E."/>
        </authorList>
    </citation>
    <scope>NUCLEOTIDE SEQUENCE</scope>
    <source>
        <strain evidence="2">VTCC 930004</strain>
    </source>
</reference>
<accession>A0A9W8MC36</accession>
<comment type="caution">
    <text evidence="2">The sequence shown here is derived from an EMBL/GenBank/DDBJ whole genome shotgun (WGS) entry which is preliminary data.</text>
</comment>
<feature type="non-terminal residue" evidence="2">
    <location>
        <position position="376"/>
    </location>
</feature>
<dbReference type="OrthoDB" id="3012270at2759"/>
<feature type="region of interest" description="Disordered" evidence="1">
    <location>
        <begin position="87"/>
        <end position="130"/>
    </location>
</feature>
<protein>
    <submittedName>
        <fullName evidence="2">Uncharacterized protein</fullName>
    </submittedName>
</protein>
<proteinExistence type="predicted"/>
<organism evidence="2 3">
    <name type="scientific">Candolleomyces eurysporus</name>
    <dbReference type="NCBI Taxonomy" id="2828524"/>
    <lineage>
        <taxon>Eukaryota</taxon>
        <taxon>Fungi</taxon>
        <taxon>Dikarya</taxon>
        <taxon>Basidiomycota</taxon>
        <taxon>Agaricomycotina</taxon>
        <taxon>Agaricomycetes</taxon>
        <taxon>Agaricomycetidae</taxon>
        <taxon>Agaricales</taxon>
        <taxon>Agaricineae</taxon>
        <taxon>Psathyrellaceae</taxon>
        <taxon>Candolleomyces</taxon>
    </lineage>
</organism>
<name>A0A9W8MC36_9AGAR</name>
<dbReference type="EMBL" id="JANBPK010001229">
    <property type="protein sequence ID" value="KAJ2924322.1"/>
    <property type="molecule type" value="Genomic_DNA"/>
</dbReference>
<gene>
    <name evidence="2" type="ORF">H1R20_g12773</name>
</gene>
<evidence type="ECO:0000256" key="1">
    <source>
        <dbReference type="SAM" id="MobiDB-lite"/>
    </source>
</evidence>
<evidence type="ECO:0000313" key="2">
    <source>
        <dbReference type="EMBL" id="KAJ2924322.1"/>
    </source>
</evidence>